<organism evidence="2 3">
    <name type="scientific">Wenxinia marina DSM 24838</name>
    <dbReference type="NCBI Taxonomy" id="1123501"/>
    <lineage>
        <taxon>Bacteria</taxon>
        <taxon>Pseudomonadati</taxon>
        <taxon>Pseudomonadota</taxon>
        <taxon>Alphaproteobacteria</taxon>
        <taxon>Rhodobacterales</taxon>
        <taxon>Roseobacteraceae</taxon>
        <taxon>Wenxinia</taxon>
    </lineage>
</organism>
<dbReference type="EMBL" id="AONG01000022">
    <property type="protein sequence ID" value="KIQ67615.1"/>
    <property type="molecule type" value="Genomic_DNA"/>
</dbReference>
<accession>A0A0D0NH06</accession>
<reference evidence="2 3" key="1">
    <citation type="submission" date="2013-01" db="EMBL/GenBank/DDBJ databases">
        <authorList>
            <person name="Fiebig A."/>
            <person name="Goeker M."/>
            <person name="Klenk H.-P.P."/>
        </authorList>
    </citation>
    <scope>NUCLEOTIDE SEQUENCE [LARGE SCALE GENOMIC DNA]</scope>
    <source>
        <strain evidence="2 3">DSM 24838</strain>
    </source>
</reference>
<dbReference type="Proteomes" id="UP000035100">
    <property type="component" value="Unassembled WGS sequence"/>
</dbReference>
<comment type="caution">
    <text evidence="2">The sequence shown here is derived from an EMBL/GenBank/DDBJ whole genome shotgun (WGS) entry which is preliminary data.</text>
</comment>
<dbReference type="AlphaFoldDB" id="A0A0D0NH06"/>
<name>A0A0D0NH06_9RHOB</name>
<evidence type="ECO:0000313" key="2">
    <source>
        <dbReference type="EMBL" id="KIQ67615.1"/>
    </source>
</evidence>
<sequence length="185" mass="19307">MPIARTLAAVLAVLAAPAAAQDAAGAFADAFAYHLPGGADGVPSPLPSMEMIAALGGNWVEGQLLFTSGTVDPDLRDSACNRAAYAFVPDGPFAFTATRLQSGEATDWTYTYTLMSGRTFVRSVDAEGMLSVLFPQGLDTIRPEMIVSTLNAAGARAHVLLFQPHPDVLVVEGVGGPAQIFLRCP</sequence>
<feature type="signal peptide" evidence="1">
    <location>
        <begin position="1"/>
        <end position="20"/>
    </location>
</feature>
<gene>
    <name evidence="2" type="ORF">Wenmar_04042</name>
</gene>
<evidence type="ECO:0000256" key="1">
    <source>
        <dbReference type="SAM" id="SignalP"/>
    </source>
</evidence>
<dbReference type="OrthoDB" id="7887807at2"/>
<proteinExistence type="predicted"/>
<evidence type="ECO:0000313" key="3">
    <source>
        <dbReference type="Proteomes" id="UP000035100"/>
    </source>
</evidence>
<feature type="chain" id="PRO_5002217559" evidence="1">
    <location>
        <begin position="21"/>
        <end position="185"/>
    </location>
</feature>
<protein>
    <submittedName>
        <fullName evidence="2">Uncharacterized protein</fullName>
    </submittedName>
</protein>
<keyword evidence="3" id="KW-1185">Reference proteome</keyword>
<dbReference type="RefSeq" id="WP_018302638.1">
    <property type="nucleotide sequence ID" value="NZ_KB902287.1"/>
</dbReference>
<keyword evidence="1" id="KW-0732">Signal</keyword>